<evidence type="ECO:0000313" key="4">
    <source>
        <dbReference type="Proteomes" id="UP000070620"/>
    </source>
</evidence>
<dbReference type="AlphaFoldDB" id="A0A136PM81"/>
<keyword evidence="2" id="KW-0479">Metal-binding</keyword>
<feature type="active site" evidence="2">
    <location>
        <position position="156"/>
    </location>
</feature>
<comment type="caution">
    <text evidence="3">The sequence shown here is derived from an EMBL/GenBank/DDBJ whole genome shotgun (WGS) entry which is preliminary data.</text>
</comment>
<dbReference type="Pfam" id="PF01327">
    <property type="entry name" value="Pep_deformylase"/>
    <property type="match status" value="1"/>
</dbReference>
<dbReference type="PRINTS" id="PR01576">
    <property type="entry name" value="PDEFORMYLASE"/>
</dbReference>
<name>A0A136PM81_9ACTN</name>
<dbReference type="RefSeq" id="WP_067370779.1">
    <property type="nucleotide sequence ID" value="NZ_JBIUBN010000008.1"/>
</dbReference>
<reference evidence="3 4" key="1">
    <citation type="submission" date="2016-01" db="EMBL/GenBank/DDBJ databases">
        <title>Whole genome sequence and analysis of Micromonospora rosaria DSM 803, which can produce antibacterial substance rosamicin.</title>
        <authorList>
            <person name="Yang H."/>
            <person name="He X."/>
            <person name="Zhu D."/>
        </authorList>
    </citation>
    <scope>NUCLEOTIDE SEQUENCE [LARGE SCALE GENOMIC DNA]</scope>
    <source>
        <strain evidence="3 4">DSM 803</strain>
    </source>
</reference>
<comment type="catalytic activity">
    <reaction evidence="2">
        <text>N-terminal N-formyl-L-methionyl-[peptide] + H2O = N-terminal L-methionyl-[peptide] + formate</text>
        <dbReference type="Rhea" id="RHEA:24420"/>
        <dbReference type="Rhea" id="RHEA-COMP:10639"/>
        <dbReference type="Rhea" id="RHEA-COMP:10640"/>
        <dbReference type="ChEBI" id="CHEBI:15377"/>
        <dbReference type="ChEBI" id="CHEBI:15740"/>
        <dbReference type="ChEBI" id="CHEBI:49298"/>
        <dbReference type="ChEBI" id="CHEBI:64731"/>
        <dbReference type="EC" id="3.5.1.88"/>
    </reaction>
</comment>
<dbReference type="GO" id="GO:0006412">
    <property type="term" value="P:translation"/>
    <property type="evidence" value="ECO:0007669"/>
    <property type="project" value="UniProtKB-UniRule"/>
</dbReference>
<dbReference type="SUPFAM" id="SSF56420">
    <property type="entry name" value="Peptide deformylase"/>
    <property type="match status" value="1"/>
</dbReference>
<accession>A0A136PM81</accession>
<keyword evidence="2" id="KW-0648">Protein biosynthesis</keyword>
<protein>
    <recommendedName>
        <fullName evidence="2">Peptide deformylase</fullName>
        <shortName evidence="2">PDF</shortName>
        <ecNumber evidence="2">3.5.1.88</ecNumber>
    </recommendedName>
    <alternativeName>
        <fullName evidence="2">Polypeptide deformylase</fullName>
    </alternativeName>
</protein>
<feature type="binding site" evidence="2">
    <location>
        <position position="159"/>
    </location>
    <ligand>
        <name>Fe cation</name>
        <dbReference type="ChEBI" id="CHEBI:24875"/>
    </ligand>
</feature>
<dbReference type="PIRSF" id="PIRSF004749">
    <property type="entry name" value="Pep_def"/>
    <property type="match status" value="1"/>
</dbReference>
<evidence type="ECO:0000256" key="1">
    <source>
        <dbReference type="ARBA" id="ARBA00010759"/>
    </source>
</evidence>
<sequence length="192" mass="19940">MTALGGWTPEALAVPGEVRPVLSAPDPVLSRAGVAVDPTSAETVRLAADLVATMRVSPGCVGLAAPQVGVGAQVFAVDVTGHPKAVTVHGTFVLCNARVIEATRWKAGREGCMSVPDLTGDVKRASRLVVEGELPGTGETVRLVTDGFEARALQHEIDHCAGQLFLDRVAGAHAIHQRKVYLSGPDQPGQPS</sequence>
<dbReference type="Proteomes" id="UP000070620">
    <property type="component" value="Unassembled WGS sequence"/>
</dbReference>
<organism evidence="3 4">
    <name type="scientific">Micromonospora rosaria</name>
    <dbReference type="NCBI Taxonomy" id="47874"/>
    <lineage>
        <taxon>Bacteria</taxon>
        <taxon>Bacillati</taxon>
        <taxon>Actinomycetota</taxon>
        <taxon>Actinomycetes</taxon>
        <taxon>Micromonosporales</taxon>
        <taxon>Micromonosporaceae</taxon>
        <taxon>Micromonospora</taxon>
    </lineage>
</organism>
<dbReference type="InterPro" id="IPR023635">
    <property type="entry name" value="Peptide_deformylase"/>
</dbReference>
<gene>
    <name evidence="2" type="primary">def</name>
    <name evidence="3" type="ORF">AWW66_24065</name>
</gene>
<keyword evidence="2" id="KW-0408">Iron</keyword>
<evidence type="ECO:0000313" key="3">
    <source>
        <dbReference type="EMBL" id="KXK59462.1"/>
    </source>
</evidence>
<dbReference type="CDD" id="cd00487">
    <property type="entry name" value="Pep_deformylase"/>
    <property type="match status" value="1"/>
</dbReference>
<dbReference type="PANTHER" id="PTHR10458:SF22">
    <property type="entry name" value="PEPTIDE DEFORMYLASE"/>
    <property type="match status" value="1"/>
</dbReference>
<comment type="similarity">
    <text evidence="1 2">Belongs to the polypeptide deformylase family.</text>
</comment>
<dbReference type="InterPro" id="IPR036821">
    <property type="entry name" value="Peptide_deformylase_sf"/>
</dbReference>
<dbReference type="EMBL" id="LRQV01000112">
    <property type="protein sequence ID" value="KXK59462.1"/>
    <property type="molecule type" value="Genomic_DNA"/>
</dbReference>
<dbReference type="EC" id="3.5.1.88" evidence="2"/>
<keyword evidence="2" id="KW-0378">Hydrolase</keyword>
<comment type="cofactor">
    <cofactor evidence="2">
        <name>Fe(2+)</name>
        <dbReference type="ChEBI" id="CHEBI:29033"/>
    </cofactor>
    <text evidence="2">Binds 1 Fe(2+) ion.</text>
</comment>
<dbReference type="GO" id="GO:0042586">
    <property type="term" value="F:peptide deformylase activity"/>
    <property type="evidence" value="ECO:0007669"/>
    <property type="project" value="UniProtKB-UniRule"/>
</dbReference>
<feature type="binding site" evidence="2">
    <location>
        <position position="112"/>
    </location>
    <ligand>
        <name>Fe cation</name>
        <dbReference type="ChEBI" id="CHEBI:24875"/>
    </ligand>
</feature>
<keyword evidence="4" id="KW-1185">Reference proteome</keyword>
<comment type="function">
    <text evidence="2">Removes the formyl group from the N-terminal Met of newly synthesized proteins. Requires at least a dipeptide for an efficient rate of reaction. N-terminal L-methionine is a prerequisite for activity but the enzyme has broad specificity at other positions.</text>
</comment>
<dbReference type="GO" id="GO:0046872">
    <property type="term" value="F:metal ion binding"/>
    <property type="evidence" value="ECO:0007669"/>
    <property type="project" value="UniProtKB-KW"/>
</dbReference>
<proteinExistence type="inferred from homology"/>
<evidence type="ECO:0000256" key="2">
    <source>
        <dbReference type="HAMAP-Rule" id="MF_00163"/>
    </source>
</evidence>
<dbReference type="Gene3D" id="3.90.45.10">
    <property type="entry name" value="Peptide deformylase"/>
    <property type="match status" value="1"/>
</dbReference>
<dbReference type="OrthoDB" id="9804313at2"/>
<dbReference type="HAMAP" id="MF_00163">
    <property type="entry name" value="Pep_deformylase"/>
    <property type="match status" value="1"/>
</dbReference>
<dbReference type="PANTHER" id="PTHR10458">
    <property type="entry name" value="PEPTIDE DEFORMYLASE"/>
    <property type="match status" value="1"/>
</dbReference>
<feature type="binding site" evidence="2">
    <location>
        <position position="155"/>
    </location>
    <ligand>
        <name>Fe cation</name>
        <dbReference type="ChEBI" id="CHEBI:24875"/>
    </ligand>
</feature>